<organism evidence="1">
    <name type="scientific">uncultured Caudovirales phage</name>
    <dbReference type="NCBI Taxonomy" id="2100421"/>
    <lineage>
        <taxon>Viruses</taxon>
        <taxon>Duplodnaviria</taxon>
        <taxon>Heunggongvirae</taxon>
        <taxon>Uroviricota</taxon>
        <taxon>Caudoviricetes</taxon>
        <taxon>Peduoviridae</taxon>
        <taxon>Maltschvirus</taxon>
        <taxon>Maltschvirus maltsch</taxon>
    </lineage>
</organism>
<gene>
    <name evidence="1" type="ORF">UFOVP75_13</name>
</gene>
<proteinExistence type="predicted"/>
<name>A0A6J5L3G7_9CAUD</name>
<evidence type="ECO:0000313" key="1">
    <source>
        <dbReference type="EMBL" id="CAB4126579.1"/>
    </source>
</evidence>
<reference evidence="1" key="1">
    <citation type="submission" date="2020-04" db="EMBL/GenBank/DDBJ databases">
        <authorList>
            <person name="Chiriac C."/>
            <person name="Salcher M."/>
            <person name="Ghai R."/>
            <person name="Kavagutti S V."/>
        </authorList>
    </citation>
    <scope>NUCLEOTIDE SEQUENCE</scope>
</reference>
<sequence>METEFFKDLRLTVDGRAKLIAAIEDRNWRTVIDICCGASHSTLTSVWANALTALYGPTGLHADYCDAQGMPTAETLARPSVKAKIDRAVWQIDNFHLWRIKAGEC</sequence>
<protein>
    <submittedName>
        <fullName evidence="1">Uncharacterized protein</fullName>
    </submittedName>
</protein>
<dbReference type="EMBL" id="LR796209">
    <property type="protein sequence ID" value="CAB4126579.1"/>
    <property type="molecule type" value="Genomic_DNA"/>
</dbReference>
<accession>A0A6J5L3G7</accession>